<feature type="transmembrane region" description="Helical" evidence="6">
    <location>
        <begin position="219"/>
        <end position="244"/>
    </location>
</feature>
<keyword evidence="2 6" id="KW-0812">Transmembrane</keyword>
<dbReference type="Proteomes" id="UP001152795">
    <property type="component" value="Unassembled WGS sequence"/>
</dbReference>
<keyword evidence="4 6" id="KW-0472">Membrane</keyword>
<feature type="compositionally biased region" description="Polar residues" evidence="5">
    <location>
        <begin position="317"/>
        <end position="330"/>
    </location>
</feature>
<dbReference type="InterPro" id="IPR050186">
    <property type="entry name" value="TPT_transporter"/>
</dbReference>
<feature type="transmembrane region" description="Helical" evidence="6">
    <location>
        <begin position="186"/>
        <end position="207"/>
    </location>
</feature>
<name>A0A6S7H1Q5_PARCT</name>
<feature type="transmembrane region" description="Helical" evidence="6">
    <location>
        <begin position="41"/>
        <end position="59"/>
    </location>
</feature>
<feature type="transmembrane region" description="Helical" evidence="6">
    <location>
        <begin position="154"/>
        <end position="174"/>
    </location>
</feature>
<proteinExistence type="predicted"/>
<feature type="region of interest" description="Disordered" evidence="5">
    <location>
        <begin position="311"/>
        <end position="330"/>
    </location>
</feature>
<reference evidence="7" key="1">
    <citation type="submission" date="2020-04" db="EMBL/GenBank/DDBJ databases">
        <authorList>
            <person name="Alioto T."/>
            <person name="Alioto T."/>
            <person name="Gomez Garrido J."/>
        </authorList>
    </citation>
    <scope>NUCLEOTIDE SEQUENCE</scope>
    <source>
        <strain evidence="7">A484AB</strain>
    </source>
</reference>
<comment type="subcellular location">
    <subcellularLocation>
        <location evidence="1">Membrane</location>
        <topology evidence="1">Multi-pass membrane protein</topology>
    </subcellularLocation>
</comment>
<evidence type="ECO:0000313" key="7">
    <source>
        <dbReference type="EMBL" id="CAB3996456.1"/>
    </source>
</evidence>
<evidence type="ECO:0000313" key="8">
    <source>
        <dbReference type="Proteomes" id="UP001152795"/>
    </source>
</evidence>
<feature type="transmembrane region" description="Helical" evidence="6">
    <location>
        <begin position="278"/>
        <end position="301"/>
    </location>
</feature>
<evidence type="ECO:0000256" key="2">
    <source>
        <dbReference type="ARBA" id="ARBA00022692"/>
    </source>
</evidence>
<feature type="transmembrane region" description="Helical" evidence="6">
    <location>
        <begin position="12"/>
        <end position="29"/>
    </location>
</feature>
<dbReference type="EMBL" id="CACRXK020002873">
    <property type="protein sequence ID" value="CAB3996456.1"/>
    <property type="molecule type" value="Genomic_DNA"/>
</dbReference>
<evidence type="ECO:0000256" key="4">
    <source>
        <dbReference type="ARBA" id="ARBA00023136"/>
    </source>
</evidence>
<evidence type="ECO:0000256" key="3">
    <source>
        <dbReference type="ARBA" id="ARBA00022989"/>
    </source>
</evidence>
<dbReference type="AlphaFoldDB" id="A0A6S7H1Q5"/>
<dbReference type="GO" id="GO:0016020">
    <property type="term" value="C:membrane"/>
    <property type="evidence" value="ECO:0007669"/>
    <property type="project" value="UniProtKB-SubCell"/>
</dbReference>
<evidence type="ECO:0000256" key="1">
    <source>
        <dbReference type="ARBA" id="ARBA00004141"/>
    </source>
</evidence>
<dbReference type="InterPro" id="IPR004853">
    <property type="entry name" value="Sugar_P_trans_dom"/>
</dbReference>
<keyword evidence="8" id="KW-1185">Reference proteome</keyword>
<dbReference type="OrthoDB" id="417037at2759"/>
<sequence length="330" mass="36416">MDDQRITPARKVFAAVLYGSASFLIVIVNKNVLTGHRFPSFQFVGLGQMCAIITLLYIAKKISIITFPDCSASVLFQVWPLPLIYIGNLIFGLGSTKTLSIPMMTVLRRFSIWMTMIGERLLLKKIASSSIQITVFLMIGGAVIAASDDLAFNILGYSYVLMNDFFTAANGVVVKQKLDLKELGKYGLLYYNAVLMLVPATLIAYFTGDIQKAIEYDEWLNPLFCFQFLLSCIMGFVLMYSIVLCTAVNSALTTTVIGCLKNILVAYIGMFVGGDYKFSILNFIGLNISIIGSIAYSYIAFTEKEASSIKPSETKTSKGNKNSLNKQSFV</sequence>
<protein>
    <submittedName>
        <fullName evidence="7">UDP-N-acetylglucosamine UDP-glucose GDP-mannose transporter-like</fullName>
    </submittedName>
</protein>
<comment type="caution">
    <text evidence="7">The sequence shown here is derived from an EMBL/GenBank/DDBJ whole genome shotgun (WGS) entry which is preliminary data.</text>
</comment>
<evidence type="ECO:0000256" key="5">
    <source>
        <dbReference type="SAM" id="MobiDB-lite"/>
    </source>
</evidence>
<keyword evidence="3 6" id="KW-1133">Transmembrane helix</keyword>
<accession>A0A6S7H1Q5</accession>
<dbReference type="Pfam" id="PF03151">
    <property type="entry name" value="TPT"/>
    <property type="match status" value="1"/>
</dbReference>
<dbReference type="PANTHER" id="PTHR11132">
    <property type="entry name" value="SOLUTE CARRIER FAMILY 35"/>
    <property type="match status" value="1"/>
</dbReference>
<evidence type="ECO:0000256" key="6">
    <source>
        <dbReference type="SAM" id="Phobius"/>
    </source>
</evidence>
<organism evidence="7 8">
    <name type="scientific">Paramuricea clavata</name>
    <name type="common">Red gorgonian</name>
    <name type="synonym">Violescent sea-whip</name>
    <dbReference type="NCBI Taxonomy" id="317549"/>
    <lineage>
        <taxon>Eukaryota</taxon>
        <taxon>Metazoa</taxon>
        <taxon>Cnidaria</taxon>
        <taxon>Anthozoa</taxon>
        <taxon>Octocorallia</taxon>
        <taxon>Malacalcyonacea</taxon>
        <taxon>Plexauridae</taxon>
        <taxon>Paramuricea</taxon>
    </lineage>
</organism>
<feature type="transmembrane region" description="Helical" evidence="6">
    <location>
        <begin position="71"/>
        <end position="93"/>
    </location>
</feature>
<feature type="transmembrane region" description="Helical" evidence="6">
    <location>
        <begin position="251"/>
        <end position="272"/>
    </location>
</feature>
<gene>
    <name evidence="7" type="ORF">PACLA_8A057518</name>
</gene>